<evidence type="ECO:0000256" key="2">
    <source>
        <dbReference type="ARBA" id="ARBA00022649"/>
    </source>
</evidence>
<evidence type="ECO:0000313" key="7">
    <source>
        <dbReference type="EMBL" id="EIC29210.1"/>
    </source>
</evidence>
<accession>H8GK86</accession>
<comment type="similarity">
    <text evidence="1">Belongs to the YoeB family.</text>
</comment>
<evidence type="ECO:0000256" key="1">
    <source>
        <dbReference type="ARBA" id="ARBA00008172"/>
    </source>
</evidence>
<keyword evidence="3" id="KW-0540">Nuclease</keyword>
<evidence type="ECO:0000256" key="5">
    <source>
        <dbReference type="ARBA" id="ARBA00022801"/>
    </source>
</evidence>
<dbReference type="PANTHER" id="PTHR38039">
    <property type="entry name" value="TOXIN YOEB"/>
    <property type="match status" value="1"/>
</dbReference>
<dbReference type="RefSeq" id="WP_005370903.1">
    <property type="nucleotide sequence ID" value="NZ_CM001475.1"/>
</dbReference>
<evidence type="ECO:0000256" key="6">
    <source>
        <dbReference type="ARBA" id="ARBA00030388"/>
    </source>
</evidence>
<sequence length="86" mass="10365">MIISFEATAFDDFNQWAIDDKKCHKRIVTLIKDICRNPYEGLGKPEPLKYELQGYWSRRIDDEHRLVYKIQDGRLIVISCKYHYKK</sequence>
<keyword evidence="2" id="KW-1277">Toxin-antitoxin system</keyword>
<reference evidence="7 8" key="1">
    <citation type="journal article" date="2013" name="Genome Announc.">
        <title>Genome Sequence of the Obligate Gammaproteobacterial Methanotroph Methylomicrobium album Strain BG8.</title>
        <authorList>
            <person name="Kits K.D."/>
            <person name="Kalyuzhnaya M.G."/>
            <person name="Klotz M.G."/>
            <person name="Jetten M.S."/>
            <person name="Op den Camp H.J."/>
            <person name="Vuilleumier S."/>
            <person name="Bringel F."/>
            <person name="Dispirito A.A."/>
            <person name="Murrell J.C."/>
            <person name="Bruce D."/>
            <person name="Cheng J.F."/>
            <person name="Copeland A."/>
            <person name="Goodwin L."/>
            <person name="Hauser L."/>
            <person name="Lajus A."/>
            <person name="Land M.L."/>
            <person name="Lapidus A."/>
            <person name="Lucas S."/>
            <person name="Medigue C."/>
            <person name="Pitluck S."/>
            <person name="Woyke T."/>
            <person name="Zeytun A."/>
            <person name="Stein L.Y."/>
        </authorList>
    </citation>
    <scope>NUCLEOTIDE SEQUENCE [LARGE SCALE GENOMIC DNA]</scope>
    <source>
        <strain evidence="7 8">BG8</strain>
    </source>
</reference>
<dbReference type="GO" id="GO:0004519">
    <property type="term" value="F:endonuclease activity"/>
    <property type="evidence" value="ECO:0007669"/>
    <property type="project" value="UniProtKB-KW"/>
</dbReference>
<dbReference type="InterPro" id="IPR009614">
    <property type="entry name" value="YoeB_toxin"/>
</dbReference>
<gene>
    <name evidence="7" type="ORF">Metal_1425</name>
</gene>
<dbReference type="NCBIfam" id="TIGR02116">
    <property type="entry name" value="toxin_Txe_YoeB"/>
    <property type="match status" value="1"/>
</dbReference>
<dbReference type="InterPro" id="IPR035093">
    <property type="entry name" value="RelE/ParE_toxin_dom_sf"/>
</dbReference>
<dbReference type="Gene3D" id="3.30.2310.20">
    <property type="entry name" value="RelE-like"/>
    <property type="match status" value="1"/>
</dbReference>
<name>H8GK86_METAL</name>
<dbReference type="Proteomes" id="UP000005090">
    <property type="component" value="Chromosome"/>
</dbReference>
<evidence type="ECO:0000256" key="4">
    <source>
        <dbReference type="ARBA" id="ARBA00022759"/>
    </source>
</evidence>
<dbReference type="GO" id="GO:0016787">
    <property type="term" value="F:hydrolase activity"/>
    <property type="evidence" value="ECO:0007669"/>
    <property type="project" value="UniProtKB-KW"/>
</dbReference>
<keyword evidence="5" id="KW-0378">Hydrolase</keyword>
<keyword evidence="8" id="KW-1185">Reference proteome</keyword>
<proteinExistence type="inferred from homology"/>
<dbReference type="HOGENOM" id="CLU_169492_2_2_6"/>
<organism evidence="7 8">
    <name type="scientific">Methylomicrobium album BG8</name>
    <dbReference type="NCBI Taxonomy" id="686340"/>
    <lineage>
        <taxon>Bacteria</taxon>
        <taxon>Pseudomonadati</taxon>
        <taxon>Pseudomonadota</taxon>
        <taxon>Gammaproteobacteria</taxon>
        <taxon>Methylococcales</taxon>
        <taxon>Methylococcaceae</taxon>
        <taxon>Methylomicrobium</taxon>
    </lineage>
</organism>
<dbReference type="AlphaFoldDB" id="H8GK86"/>
<keyword evidence="4" id="KW-0255">Endonuclease</keyword>
<dbReference type="SUPFAM" id="SSF143011">
    <property type="entry name" value="RelE-like"/>
    <property type="match status" value="1"/>
</dbReference>
<dbReference type="Pfam" id="PF06769">
    <property type="entry name" value="YoeB_toxin"/>
    <property type="match status" value="1"/>
</dbReference>
<dbReference type="STRING" id="686340.Metal_1425"/>
<evidence type="ECO:0000313" key="8">
    <source>
        <dbReference type="Proteomes" id="UP000005090"/>
    </source>
</evidence>
<evidence type="ECO:0000256" key="3">
    <source>
        <dbReference type="ARBA" id="ARBA00022722"/>
    </source>
</evidence>
<dbReference type="EMBL" id="CM001475">
    <property type="protein sequence ID" value="EIC29210.1"/>
    <property type="molecule type" value="Genomic_DNA"/>
</dbReference>
<dbReference type="GO" id="GO:0006401">
    <property type="term" value="P:RNA catabolic process"/>
    <property type="evidence" value="ECO:0007669"/>
    <property type="project" value="InterPro"/>
</dbReference>
<dbReference type="PANTHER" id="PTHR38039:SF1">
    <property type="entry name" value="TOXIN YOEB"/>
    <property type="match status" value="1"/>
</dbReference>
<protein>
    <recommendedName>
        <fullName evidence="6">Putative mRNA interferase YoeB</fullName>
    </recommendedName>
</protein>
<dbReference type="eggNOG" id="COG4115">
    <property type="taxonomic scope" value="Bacteria"/>
</dbReference>